<reference evidence="1 2" key="1">
    <citation type="journal article" date="2022" name="bioRxiv">
        <title>The genome of the oomycete Peronosclerospora sorghi, a cosmopolitan pathogen of maize and sorghum, is inflated with dispersed pseudogenes.</title>
        <authorList>
            <person name="Fletcher K."/>
            <person name="Martin F."/>
            <person name="Isakeit T."/>
            <person name="Cavanaugh K."/>
            <person name="Magill C."/>
            <person name="Michelmore R."/>
        </authorList>
    </citation>
    <scope>NUCLEOTIDE SEQUENCE [LARGE SCALE GENOMIC DNA]</scope>
    <source>
        <strain evidence="1">P6</strain>
    </source>
</reference>
<organism evidence="1 2">
    <name type="scientific">Peronosclerospora sorghi</name>
    <dbReference type="NCBI Taxonomy" id="230839"/>
    <lineage>
        <taxon>Eukaryota</taxon>
        <taxon>Sar</taxon>
        <taxon>Stramenopiles</taxon>
        <taxon>Oomycota</taxon>
        <taxon>Peronosporomycetes</taxon>
        <taxon>Peronosporales</taxon>
        <taxon>Peronosporaceae</taxon>
        <taxon>Peronosclerospora</taxon>
    </lineage>
</organism>
<protein>
    <submittedName>
        <fullName evidence="1">Uncharacterized protein</fullName>
    </submittedName>
</protein>
<dbReference type="EMBL" id="CM047580">
    <property type="protein sequence ID" value="KAI9922008.1"/>
    <property type="molecule type" value="Genomic_DNA"/>
</dbReference>
<evidence type="ECO:0000313" key="1">
    <source>
        <dbReference type="EMBL" id="KAI9922008.1"/>
    </source>
</evidence>
<dbReference type="Proteomes" id="UP001163321">
    <property type="component" value="Chromosome 1"/>
</dbReference>
<sequence>MDHGTTAHGKSKRLLRGKERMAETLEEERMNGLPIPVFYDFLALFEKSRPNPEPASVLPHGPSTPVTHNFLSRLEELNPNPEPAPVLDQEVDYLQKLDNQLKQAKKKTPGLQKKVRKVKVDWDIRNLQRNQFLHDFPKDRINTMAQGNKYFQGQGRTYFSKKIYDASEETLQNLEGLLLENKELLDKTGVKRENVMKLALGMLYYDDRPPKLSVVVDMAIDAAIESSSRDIYIASPPRGSGYIVNAILYPPSLIGLVLKYTNPPIL</sequence>
<accession>A0ACC0WVY7</accession>
<gene>
    <name evidence="1" type="ORF">PsorP6_000504</name>
</gene>
<proteinExistence type="predicted"/>
<evidence type="ECO:0000313" key="2">
    <source>
        <dbReference type="Proteomes" id="UP001163321"/>
    </source>
</evidence>
<comment type="caution">
    <text evidence="1">The sequence shown here is derived from an EMBL/GenBank/DDBJ whole genome shotgun (WGS) entry which is preliminary data.</text>
</comment>
<name>A0ACC0WVY7_9STRA</name>
<keyword evidence="2" id="KW-1185">Reference proteome</keyword>